<evidence type="ECO:0000313" key="2">
    <source>
        <dbReference type="EMBL" id="MFI1462627.1"/>
    </source>
</evidence>
<dbReference type="PANTHER" id="PTHR37807">
    <property type="entry name" value="OS07G0160300 PROTEIN"/>
    <property type="match status" value="1"/>
</dbReference>
<organism evidence="2 3">
    <name type="scientific">Nocardia carnea</name>
    <dbReference type="NCBI Taxonomy" id="37328"/>
    <lineage>
        <taxon>Bacteria</taxon>
        <taxon>Bacillati</taxon>
        <taxon>Actinomycetota</taxon>
        <taxon>Actinomycetes</taxon>
        <taxon>Mycobacteriales</taxon>
        <taxon>Nocardiaceae</taxon>
        <taxon>Nocardia</taxon>
    </lineage>
</organism>
<keyword evidence="3" id="KW-1185">Reference proteome</keyword>
<gene>
    <name evidence="2" type="ORF">ACH4WX_18080</name>
</gene>
<dbReference type="GeneID" id="93509449"/>
<dbReference type="Pfam" id="PF13671">
    <property type="entry name" value="AAA_33"/>
    <property type="match status" value="1"/>
</dbReference>
<protein>
    <submittedName>
        <fullName evidence="2">AAA family ATPase</fullName>
    </submittedName>
</protein>
<dbReference type="Proteomes" id="UP001611263">
    <property type="component" value="Unassembled WGS sequence"/>
</dbReference>
<dbReference type="InterPro" id="IPR027417">
    <property type="entry name" value="P-loop_NTPase"/>
</dbReference>
<sequence>MDELLVLVNGLPGAGKSTLGRSLATTLDAQFLSKDAVKEALAACVDDAEAVPELGGVAMDAVWALASAVRRSVVIDSWWFKPRDLRFVVAGIERARVDRVVEVWCRVPAEIARARYEARCRPAFFQDSQRLRNHWETWVEHAEPLGIVPTVCVDTTGPVDCTDLAARIERAARVWRSTDLRASGPNADSPPGLRGTDARPSLRLRRGESPEPL</sequence>
<evidence type="ECO:0000313" key="3">
    <source>
        <dbReference type="Proteomes" id="UP001611263"/>
    </source>
</evidence>
<comment type="caution">
    <text evidence="2">The sequence shown here is derived from an EMBL/GenBank/DDBJ whole genome shotgun (WGS) entry which is preliminary data.</text>
</comment>
<accession>A0ABW7TNL8</accession>
<dbReference type="EMBL" id="JBIRUQ010000004">
    <property type="protein sequence ID" value="MFI1462627.1"/>
    <property type="molecule type" value="Genomic_DNA"/>
</dbReference>
<dbReference type="Gene3D" id="3.40.50.300">
    <property type="entry name" value="P-loop containing nucleotide triphosphate hydrolases"/>
    <property type="match status" value="1"/>
</dbReference>
<feature type="region of interest" description="Disordered" evidence="1">
    <location>
        <begin position="179"/>
        <end position="213"/>
    </location>
</feature>
<evidence type="ECO:0000256" key="1">
    <source>
        <dbReference type="SAM" id="MobiDB-lite"/>
    </source>
</evidence>
<name>A0ABW7TNL8_9NOCA</name>
<proteinExistence type="predicted"/>
<dbReference type="RefSeq" id="WP_081595302.1">
    <property type="nucleotide sequence ID" value="NZ_JBIRUQ010000004.1"/>
</dbReference>
<reference evidence="2 3" key="1">
    <citation type="submission" date="2024-10" db="EMBL/GenBank/DDBJ databases">
        <title>The Natural Products Discovery Center: Release of the First 8490 Sequenced Strains for Exploring Actinobacteria Biosynthetic Diversity.</title>
        <authorList>
            <person name="Kalkreuter E."/>
            <person name="Kautsar S.A."/>
            <person name="Yang D."/>
            <person name="Bader C.D."/>
            <person name="Teijaro C.N."/>
            <person name="Fluegel L."/>
            <person name="Davis C.M."/>
            <person name="Simpson J.R."/>
            <person name="Lauterbach L."/>
            <person name="Steele A.D."/>
            <person name="Gui C."/>
            <person name="Meng S."/>
            <person name="Li G."/>
            <person name="Viehrig K."/>
            <person name="Ye F."/>
            <person name="Su P."/>
            <person name="Kiefer A.F."/>
            <person name="Nichols A."/>
            <person name="Cepeda A.J."/>
            <person name="Yan W."/>
            <person name="Fan B."/>
            <person name="Jiang Y."/>
            <person name="Adhikari A."/>
            <person name="Zheng C.-J."/>
            <person name="Schuster L."/>
            <person name="Cowan T.M."/>
            <person name="Smanski M.J."/>
            <person name="Chevrette M.G."/>
            <person name="De Carvalho L.P.S."/>
            <person name="Shen B."/>
        </authorList>
    </citation>
    <scope>NUCLEOTIDE SEQUENCE [LARGE SCALE GENOMIC DNA]</scope>
    <source>
        <strain evidence="2 3">NPDC020568</strain>
    </source>
</reference>
<dbReference type="PANTHER" id="PTHR37807:SF3">
    <property type="entry name" value="OS07G0160300 PROTEIN"/>
    <property type="match status" value="1"/>
</dbReference>
<dbReference type="SUPFAM" id="SSF52540">
    <property type="entry name" value="P-loop containing nucleoside triphosphate hydrolases"/>
    <property type="match status" value="1"/>
</dbReference>